<feature type="region of interest" description="Disordered" evidence="1">
    <location>
        <begin position="1"/>
        <end position="68"/>
    </location>
</feature>
<dbReference type="AlphaFoldDB" id="A0A2A9NU41"/>
<dbReference type="Pfam" id="PF25459">
    <property type="entry name" value="AIM3_BBC1_C"/>
    <property type="match status" value="1"/>
</dbReference>
<feature type="domain" description="BBC1/AIM3 cysteine proteinase-fold" evidence="2">
    <location>
        <begin position="133"/>
        <end position="303"/>
    </location>
</feature>
<feature type="compositionally biased region" description="Acidic residues" evidence="1">
    <location>
        <begin position="10"/>
        <end position="20"/>
    </location>
</feature>
<keyword evidence="4" id="KW-1185">Reference proteome</keyword>
<sequence>MVEEPAVRGEEEEEGDEDAVEVTPLSSPPPPLARPAHRVPPAREAPAPPPPPGTGAPGLSDSISSQWELPSIPSASLDLGMTSPDLSASWIEADAPGSGTVKVKGTASTGKTVSAAGAAVPAQGTVKAPPKARAEPPRLSADELMAVWGRVGVQVCEMATMLHGKSKRTLIGDGTYAGFVHAVLNEVPNALRPGESGGATGETWGHLVYSQTGNAVQRRTSEIMPGDVVELLDARLKGHKGLQAYHQHVGVAGEEPLVGIVSEVDPKKKSKVRVFQANQHVGQQTVEAVSYRLEDLKSGTVRVSCLCY</sequence>
<accession>A0A2A9NU41</accession>
<evidence type="ECO:0000313" key="4">
    <source>
        <dbReference type="Proteomes" id="UP000242287"/>
    </source>
</evidence>
<evidence type="ECO:0000256" key="1">
    <source>
        <dbReference type="SAM" id="MobiDB-lite"/>
    </source>
</evidence>
<dbReference type="Proteomes" id="UP000242287">
    <property type="component" value="Unassembled WGS sequence"/>
</dbReference>
<reference evidence="3 4" key="1">
    <citation type="submission" date="2014-02" db="EMBL/GenBank/DDBJ databases">
        <title>Transposable element dynamics among asymbiotic and ectomycorrhizal Amanita fungi.</title>
        <authorList>
            <consortium name="DOE Joint Genome Institute"/>
            <person name="Hess J."/>
            <person name="Skrede I."/>
            <person name="Wolfe B."/>
            <person name="LaButti K."/>
            <person name="Ohm R.A."/>
            <person name="Grigoriev I.V."/>
            <person name="Pringle A."/>
        </authorList>
    </citation>
    <scope>NUCLEOTIDE SEQUENCE [LARGE SCALE GENOMIC DNA]</scope>
    <source>
        <strain evidence="3 4">SKay4041</strain>
    </source>
</reference>
<dbReference type="EMBL" id="KZ301990">
    <property type="protein sequence ID" value="PFH51220.1"/>
    <property type="molecule type" value="Genomic_DNA"/>
</dbReference>
<evidence type="ECO:0000259" key="2">
    <source>
        <dbReference type="Pfam" id="PF25459"/>
    </source>
</evidence>
<protein>
    <recommendedName>
        <fullName evidence="2">BBC1/AIM3 cysteine proteinase-fold domain-containing protein</fullName>
    </recommendedName>
</protein>
<dbReference type="InterPro" id="IPR057402">
    <property type="entry name" value="AIM3_BBC1_C"/>
</dbReference>
<proteinExistence type="predicted"/>
<gene>
    <name evidence="3" type="ORF">AMATHDRAFT_143054</name>
</gene>
<organism evidence="3 4">
    <name type="scientific">Amanita thiersii Skay4041</name>
    <dbReference type="NCBI Taxonomy" id="703135"/>
    <lineage>
        <taxon>Eukaryota</taxon>
        <taxon>Fungi</taxon>
        <taxon>Dikarya</taxon>
        <taxon>Basidiomycota</taxon>
        <taxon>Agaricomycotina</taxon>
        <taxon>Agaricomycetes</taxon>
        <taxon>Agaricomycetidae</taxon>
        <taxon>Agaricales</taxon>
        <taxon>Pluteineae</taxon>
        <taxon>Amanitaceae</taxon>
        <taxon>Amanita</taxon>
    </lineage>
</organism>
<dbReference type="OrthoDB" id="207120at2759"/>
<evidence type="ECO:0000313" key="3">
    <source>
        <dbReference type="EMBL" id="PFH51220.1"/>
    </source>
</evidence>
<name>A0A2A9NU41_9AGAR</name>